<name>A0A382JG99_9ZZZZ</name>
<organism evidence="3">
    <name type="scientific">marine metagenome</name>
    <dbReference type="NCBI Taxonomy" id="408172"/>
    <lineage>
        <taxon>unclassified sequences</taxon>
        <taxon>metagenomes</taxon>
        <taxon>ecological metagenomes</taxon>
    </lineage>
</organism>
<dbReference type="GO" id="GO:0017168">
    <property type="term" value="F:5-oxoprolinase (ATP-hydrolyzing) activity"/>
    <property type="evidence" value="ECO:0007669"/>
    <property type="project" value="TreeGrafter"/>
</dbReference>
<feature type="domain" description="Hydantoinase/oxoprolinase N-terminal" evidence="2">
    <location>
        <begin position="5"/>
        <end position="184"/>
    </location>
</feature>
<dbReference type="InterPro" id="IPR002821">
    <property type="entry name" value="Hydantoinase_A"/>
</dbReference>
<dbReference type="AlphaFoldDB" id="A0A382JG99"/>
<dbReference type="Pfam" id="PF01968">
    <property type="entry name" value="Hydantoinase_A"/>
    <property type="match status" value="1"/>
</dbReference>
<dbReference type="SUPFAM" id="SSF53067">
    <property type="entry name" value="Actin-like ATPase domain"/>
    <property type="match status" value="1"/>
</dbReference>
<dbReference type="InterPro" id="IPR045079">
    <property type="entry name" value="Oxoprolinase-like"/>
</dbReference>
<dbReference type="EMBL" id="UINC01073662">
    <property type="protein sequence ID" value="SVC10217.1"/>
    <property type="molecule type" value="Genomic_DNA"/>
</dbReference>
<dbReference type="GO" id="GO:0005829">
    <property type="term" value="C:cytosol"/>
    <property type="evidence" value="ECO:0007669"/>
    <property type="project" value="TreeGrafter"/>
</dbReference>
<feature type="domain" description="Hydantoinase A/oxoprolinase" evidence="1">
    <location>
        <begin position="205"/>
        <end position="267"/>
    </location>
</feature>
<dbReference type="Pfam" id="PF05378">
    <property type="entry name" value="Hydant_A_N"/>
    <property type="match status" value="1"/>
</dbReference>
<evidence type="ECO:0000259" key="2">
    <source>
        <dbReference type="Pfam" id="PF05378"/>
    </source>
</evidence>
<dbReference type="InterPro" id="IPR008040">
    <property type="entry name" value="Hydant_A_N"/>
</dbReference>
<dbReference type="GO" id="GO:0006749">
    <property type="term" value="P:glutathione metabolic process"/>
    <property type="evidence" value="ECO:0007669"/>
    <property type="project" value="TreeGrafter"/>
</dbReference>
<evidence type="ECO:0008006" key="4">
    <source>
        <dbReference type="Google" id="ProtNLM"/>
    </source>
</evidence>
<dbReference type="PANTHER" id="PTHR11365">
    <property type="entry name" value="5-OXOPROLINASE RELATED"/>
    <property type="match status" value="1"/>
</dbReference>
<dbReference type="PANTHER" id="PTHR11365:SF23">
    <property type="entry name" value="HYPOTHETICAL 5-OXOPROLINASE (EUROFUNG)-RELATED"/>
    <property type="match status" value="1"/>
</dbReference>
<dbReference type="InterPro" id="IPR043129">
    <property type="entry name" value="ATPase_NBD"/>
</dbReference>
<proteinExistence type="predicted"/>
<gene>
    <name evidence="3" type="ORF">METZ01_LOCUS263071</name>
</gene>
<reference evidence="3" key="1">
    <citation type="submission" date="2018-05" db="EMBL/GenBank/DDBJ databases">
        <authorList>
            <person name="Lanie J.A."/>
            <person name="Ng W.-L."/>
            <person name="Kazmierczak K.M."/>
            <person name="Andrzejewski T.M."/>
            <person name="Davidsen T.M."/>
            <person name="Wayne K.J."/>
            <person name="Tettelin H."/>
            <person name="Glass J.I."/>
            <person name="Rusch D."/>
            <person name="Podicherti R."/>
            <person name="Tsui H.-C.T."/>
            <person name="Winkler M.E."/>
        </authorList>
    </citation>
    <scope>NUCLEOTIDE SEQUENCE</scope>
</reference>
<evidence type="ECO:0000313" key="3">
    <source>
        <dbReference type="EMBL" id="SVC10217.1"/>
    </source>
</evidence>
<sequence>MMSYRLGVDIGGTFTDFALYDEQSGKLAIHKQLTTPDDPSRAVLEGSVALLLREGVDIGVVREIVHGTTLVTNSVIERKGPRTGLLTTKGFRDILDMRQEKRYDVFDLRLAFPDPIVPRRMRGEVTERCHYDGRVELPLDLDGARNELAHLVEEHQIKSLSICLLHSYANPTHEQALARMAREEFPGLAVSLSSEVCPEWREFERFSTTTINAYTQPMFDEYLGRLEIGLKNSGFIGQFFVMSSSGGTLTPETARRFPVRVIESGPA</sequence>
<accession>A0A382JG99</accession>
<evidence type="ECO:0000259" key="1">
    <source>
        <dbReference type="Pfam" id="PF01968"/>
    </source>
</evidence>
<feature type="non-terminal residue" evidence="3">
    <location>
        <position position="267"/>
    </location>
</feature>
<protein>
    <recommendedName>
        <fullName evidence="4">Hydantoinase/oxoprolinase N-terminal domain-containing protein</fullName>
    </recommendedName>
</protein>